<keyword evidence="4" id="KW-1185">Reference proteome</keyword>
<reference evidence="3 4" key="1">
    <citation type="journal article" date="2022" name="ISME Commun">
        <title>Vulcanimicrobium alpinus gen. nov. sp. nov., the first cultivated representative of the candidate phylum 'Eremiobacterota', is a metabolically versatile aerobic anoxygenic phototroph.</title>
        <authorList>
            <person name="Yabe S."/>
            <person name="Muto K."/>
            <person name="Abe K."/>
            <person name="Yokota A."/>
            <person name="Staudigel H."/>
            <person name="Tebo B.M."/>
        </authorList>
    </citation>
    <scope>NUCLEOTIDE SEQUENCE [LARGE SCALE GENOMIC DNA]</scope>
    <source>
        <strain evidence="3 4">WC8-2</strain>
    </source>
</reference>
<dbReference type="Gene3D" id="1.10.10.580">
    <property type="entry name" value="Structural maintenance of chromosome 1. Chain E"/>
    <property type="match status" value="1"/>
</dbReference>
<dbReference type="InterPro" id="IPR003768">
    <property type="entry name" value="ScpA"/>
</dbReference>
<proteinExistence type="predicted"/>
<accession>A0AAN1XTG0</accession>
<dbReference type="PANTHER" id="PTHR33969">
    <property type="entry name" value="SEGREGATION AND CONDENSATION PROTEIN A"/>
    <property type="match status" value="1"/>
</dbReference>
<dbReference type="EMBL" id="AP025523">
    <property type="protein sequence ID" value="BDE05357.1"/>
    <property type="molecule type" value="Genomic_DNA"/>
</dbReference>
<dbReference type="GO" id="GO:0007059">
    <property type="term" value="P:chromosome segregation"/>
    <property type="evidence" value="ECO:0007669"/>
    <property type="project" value="UniProtKB-KW"/>
</dbReference>
<dbReference type="InterPro" id="IPR023093">
    <property type="entry name" value="ScpA-like_C"/>
</dbReference>
<dbReference type="KEGG" id="vab:WPS_06330"/>
<dbReference type="Gene3D" id="6.10.250.2410">
    <property type="match status" value="1"/>
</dbReference>
<evidence type="ECO:0000313" key="4">
    <source>
        <dbReference type="Proteomes" id="UP001317532"/>
    </source>
</evidence>
<dbReference type="PANTHER" id="PTHR33969:SF2">
    <property type="entry name" value="SEGREGATION AND CONDENSATION PROTEIN A"/>
    <property type="match status" value="1"/>
</dbReference>
<gene>
    <name evidence="3" type="primary">scpA</name>
    <name evidence="3" type="ORF">WPS_06330</name>
</gene>
<organism evidence="3 4">
    <name type="scientific">Vulcanimicrobium alpinum</name>
    <dbReference type="NCBI Taxonomy" id="3016050"/>
    <lineage>
        <taxon>Bacteria</taxon>
        <taxon>Bacillati</taxon>
        <taxon>Vulcanimicrobiota</taxon>
        <taxon>Vulcanimicrobiia</taxon>
        <taxon>Vulcanimicrobiales</taxon>
        <taxon>Vulcanimicrobiaceae</taxon>
        <taxon>Vulcanimicrobium</taxon>
    </lineage>
</organism>
<dbReference type="Pfam" id="PF02616">
    <property type="entry name" value="SMC_ScpA"/>
    <property type="match status" value="1"/>
</dbReference>
<dbReference type="Proteomes" id="UP001317532">
    <property type="component" value="Chromosome"/>
</dbReference>
<evidence type="ECO:0000256" key="1">
    <source>
        <dbReference type="ARBA" id="ARBA00022829"/>
    </source>
</evidence>
<name>A0AAN1XTG0_UNVUL</name>
<evidence type="ECO:0000256" key="2">
    <source>
        <dbReference type="ARBA" id="ARBA00044777"/>
    </source>
</evidence>
<dbReference type="AlphaFoldDB" id="A0AAN1XTG0"/>
<evidence type="ECO:0000313" key="3">
    <source>
        <dbReference type="EMBL" id="BDE05357.1"/>
    </source>
</evidence>
<dbReference type="RefSeq" id="WP_317996404.1">
    <property type="nucleotide sequence ID" value="NZ_AP025523.1"/>
</dbReference>
<keyword evidence="1" id="KW-0159">Chromosome partition</keyword>
<sequence length="252" mass="27913">MNPDPQLETRALRVSLDVFDGPLDLLLNLVKERQLDIATVPLATVADQYLAYIKAMEALDVELAADYLVVAATLVFLKSKALLPPIPIEFAGDPDESAEAVEARLRERLIAYSKYRDAGQELKARALEAASYYLRADGGDATAELVQRYKIDAAKLATALAAALRAAKPEKRTIIRERVSLVEQMEHLARVVRRDGRATFFGFCEGLDRVAIIVTFLAVLELVRRSRIRVSQDAMFGDIELLPVTEEDRSAA</sequence>
<protein>
    <recommendedName>
        <fullName evidence="2">Segregation and condensation protein A</fullName>
    </recommendedName>
</protein>